<feature type="transmembrane region" description="Helical" evidence="5">
    <location>
        <begin position="158"/>
        <end position="181"/>
    </location>
</feature>
<accession>A0A838X954</accession>
<dbReference type="AlphaFoldDB" id="A0A838X954"/>
<dbReference type="EMBL" id="JACEOG010000001">
    <property type="protein sequence ID" value="MBA4607115.1"/>
    <property type="molecule type" value="Genomic_DNA"/>
</dbReference>
<dbReference type="GO" id="GO:0016020">
    <property type="term" value="C:membrane"/>
    <property type="evidence" value="ECO:0007669"/>
    <property type="project" value="UniProtKB-SubCell"/>
</dbReference>
<keyword evidence="3 5" id="KW-1133">Transmembrane helix</keyword>
<feature type="transmembrane region" description="Helical" evidence="5">
    <location>
        <begin position="260"/>
        <end position="280"/>
    </location>
</feature>
<evidence type="ECO:0000313" key="6">
    <source>
        <dbReference type="EMBL" id="MBA4607115.1"/>
    </source>
</evidence>
<sequence>MAEDTTRPCYRSAPPEPSYTRAVVEATIGRARVATSTLLFSNGFLLGAWIVHIPVVMDRTGISAATLGTLLLWMGACAWLGMQAAGFFVDRTGSARAVTVALVLMCLSLPLPGLATDVWTLAAALGLLGATNGVVDVAQNAQAVTVERAYGRPVMSSFHAWFSAGGFIASALGGTMLALGWPVPLDFLVFAVLGLVLVALVRPHLLDHDVQDREEGLARPPWTARIVLLGALAFALMLAEGVAYDWSTVHLRDELGTTEAVAAVAYGAFSATMFVTRLLVDRIVVVTGPGPFVRWASILGAVGLGIAIVAPTPAVAILGWAVVGIGLAGCVPQFFSAAGNVDPRHGAAIIARVTGMGYVALLSGPSIIGLLTHWVPLTTAFLVPLALCLVASALAPTALRKPE</sequence>
<protein>
    <submittedName>
        <fullName evidence="6">MFS transporter</fullName>
    </submittedName>
</protein>
<dbReference type="Gene3D" id="1.20.1250.20">
    <property type="entry name" value="MFS general substrate transporter like domains"/>
    <property type="match status" value="2"/>
</dbReference>
<comment type="caution">
    <text evidence="6">The sequence shown here is derived from an EMBL/GenBank/DDBJ whole genome shotgun (WGS) entry which is preliminary data.</text>
</comment>
<evidence type="ECO:0000256" key="5">
    <source>
        <dbReference type="SAM" id="Phobius"/>
    </source>
</evidence>
<dbReference type="InterPro" id="IPR051788">
    <property type="entry name" value="MFS_Transporter"/>
</dbReference>
<feature type="transmembrane region" description="Helical" evidence="5">
    <location>
        <begin position="226"/>
        <end position="244"/>
    </location>
</feature>
<dbReference type="PANTHER" id="PTHR23514">
    <property type="entry name" value="BYPASS OF STOP CODON PROTEIN 6"/>
    <property type="match status" value="1"/>
</dbReference>
<evidence type="ECO:0000256" key="2">
    <source>
        <dbReference type="ARBA" id="ARBA00022692"/>
    </source>
</evidence>
<feature type="transmembrane region" description="Helical" evidence="5">
    <location>
        <begin position="317"/>
        <end position="337"/>
    </location>
</feature>
<feature type="transmembrane region" description="Helical" evidence="5">
    <location>
        <begin position="94"/>
        <end position="112"/>
    </location>
</feature>
<feature type="transmembrane region" description="Helical" evidence="5">
    <location>
        <begin position="292"/>
        <end position="311"/>
    </location>
</feature>
<dbReference type="Proteomes" id="UP000550354">
    <property type="component" value="Unassembled WGS sequence"/>
</dbReference>
<dbReference type="PANTHER" id="PTHR23514:SF13">
    <property type="entry name" value="INNER MEMBRANE PROTEIN YBJJ"/>
    <property type="match status" value="1"/>
</dbReference>
<reference evidence="6 7" key="1">
    <citation type="submission" date="2020-07" db="EMBL/GenBank/DDBJ databases">
        <title>Draft genome and description of Aeromicrobium phoceense strain Marseille-Q0843 isolated from healthy skin swab.</title>
        <authorList>
            <person name="Boxberger M."/>
            <person name="La Scola B."/>
        </authorList>
    </citation>
    <scope>NUCLEOTIDE SEQUENCE [LARGE SCALE GENOMIC DNA]</scope>
    <source>
        <strain evidence="6 7">Marseille-Q0843</strain>
    </source>
</reference>
<gene>
    <name evidence="6" type="ORF">H1W00_01325</name>
</gene>
<feature type="transmembrane region" description="Helical" evidence="5">
    <location>
        <begin position="38"/>
        <end position="56"/>
    </location>
</feature>
<evidence type="ECO:0000313" key="7">
    <source>
        <dbReference type="Proteomes" id="UP000550354"/>
    </source>
</evidence>
<evidence type="ECO:0000256" key="1">
    <source>
        <dbReference type="ARBA" id="ARBA00004141"/>
    </source>
</evidence>
<keyword evidence="4 5" id="KW-0472">Membrane</keyword>
<dbReference type="GO" id="GO:0022857">
    <property type="term" value="F:transmembrane transporter activity"/>
    <property type="evidence" value="ECO:0007669"/>
    <property type="project" value="InterPro"/>
</dbReference>
<keyword evidence="2 5" id="KW-0812">Transmembrane</keyword>
<dbReference type="InterPro" id="IPR011701">
    <property type="entry name" value="MFS"/>
</dbReference>
<comment type="subcellular location">
    <subcellularLocation>
        <location evidence="1">Membrane</location>
        <topology evidence="1">Multi-pass membrane protein</topology>
    </subcellularLocation>
</comment>
<dbReference type="Pfam" id="PF07690">
    <property type="entry name" value="MFS_1"/>
    <property type="match status" value="1"/>
</dbReference>
<organism evidence="6 7">
    <name type="scientific">Aeromicrobium phoceense</name>
    <dbReference type="NCBI Taxonomy" id="2754045"/>
    <lineage>
        <taxon>Bacteria</taxon>
        <taxon>Bacillati</taxon>
        <taxon>Actinomycetota</taxon>
        <taxon>Actinomycetes</taxon>
        <taxon>Propionibacteriales</taxon>
        <taxon>Nocardioidaceae</taxon>
        <taxon>Aeromicrobium</taxon>
    </lineage>
</organism>
<dbReference type="InterPro" id="IPR036259">
    <property type="entry name" value="MFS_trans_sf"/>
</dbReference>
<evidence type="ECO:0000256" key="3">
    <source>
        <dbReference type="ARBA" id="ARBA00022989"/>
    </source>
</evidence>
<dbReference type="SUPFAM" id="SSF103473">
    <property type="entry name" value="MFS general substrate transporter"/>
    <property type="match status" value="1"/>
</dbReference>
<dbReference type="CDD" id="cd17393">
    <property type="entry name" value="MFS_MosC_like"/>
    <property type="match status" value="1"/>
</dbReference>
<keyword evidence="7" id="KW-1185">Reference proteome</keyword>
<feature type="transmembrane region" description="Helical" evidence="5">
    <location>
        <begin position="62"/>
        <end position="82"/>
    </location>
</feature>
<feature type="transmembrane region" description="Helical" evidence="5">
    <location>
        <begin position="187"/>
        <end position="205"/>
    </location>
</feature>
<feature type="transmembrane region" description="Helical" evidence="5">
    <location>
        <begin position="349"/>
        <end position="371"/>
    </location>
</feature>
<feature type="transmembrane region" description="Helical" evidence="5">
    <location>
        <begin position="377"/>
        <end position="399"/>
    </location>
</feature>
<proteinExistence type="predicted"/>
<name>A0A838X954_9ACTN</name>
<evidence type="ECO:0000256" key="4">
    <source>
        <dbReference type="ARBA" id="ARBA00023136"/>
    </source>
</evidence>